<evidence type="ECO:0000313" key="1">
    <source>
        <dbReference type="EMBL" id="JAD68331.1"/>
    </source>
</evidence>
<reference evidence="1" key="1">
    <citation type="submission" date="2014-09" db="EMBL/GenBank/DDBJ databases">
        <authorList>
            <person name="Magalhaes I.L.F."/>
            <person name="Oliveira U."/>
            <person name="Santos F.R."/>
            <person name="Vidigal T.H.D.A."/>
            <person name="Brescovit A.D."/>
            <person name="Santos A.J."/>
        </authorList>
    </citation>
    <scope>NUCLEOTIDE SEQUENCE</scope>
    <source>
        <tissue evidence="1">Shoot tissue taken approximately 20 cm above the soil surface</tissue>
    </source>
</reference>
<organism evidence="1">
    <name type="scientific">Arundo donax</name>
    <name type="common">Giant reed</name>
    <name type="synonym">Donax arundinaceus</name>
    <dbReference type="NCBI Taxonomy" id="35708"/>
    <lineage>
        <taxon>Eukaryota</taxon>
        <taxon>Viridiplantae</taxon>
        <taxon>Streptophyta</taxon>
        <taxon>Embryophyta</taxon>
        <taxon>Tracheophyta</taxon>
        <taxon>Spermatophyta</taxon>
        <taxon>Magnoliopsida</taxon>
        <taxon>Liliopsida</taxon>
        <taxon>Poales</taxon>
        <taxon>Poaceae</taxon>
        <taxon>PACMAD clade</taxon>
        <taxon>Arundinoideae</taxon>
        <taxon>Arundineae</taxon>
        <taxon>Arundo</taxon>
    </lineage>
</organism>
<accession>A0A0A9BYD3</accession>
<name>A0A0A9BYD3_ARUDO</name>
<dbReference type="EMBL" id="GBRH01229564">
    <property type="protein sequence ID" value="JAD68331.1"/>
    <property type="molecule type" value="Transcribed_RNA"/>
</dbReference>
<reference evidence="1" key="2">
    <citation type="journal article" date="2015" name="Data Brief">
        <title>Shoot transcriptome of the giant reed, Arundo donax.</title>
        <authorList>
            <person name="Barrero R.A."/>
            <person name="Guerrero F.D."/>
            <person name="Moolhuijzen P."/>
            <person name="Goolsby J.A."/>
            <person name="Tidwell J."/>
            <person name="Bellgard S.E."/>
            <person name="Bellgard M.I."/>
        </authorList>
    </citation>
    <scope>NUCLEOTIDE SEQUENCE</scope>
    <source>
        <tissue evidence="1">Shoot tissue taken approximately 20 cm above the soil surface</tissue>
    </source>
</reference>
<sequence>MPAGPTPS</sequence>
<proteinExistence type="predicted"/>
<protein>
    <submittedName>
        <fullName evidence="1">Uncharacterized protein</fullName>
    </submittedName>
</protein>